<name>A0ABQ9FY18_TEGGR</name>
<accession>A0ABQ9FY18</accession>
<protein>
    <submittedName>
        <fullName evidence="2">Uncharacterized protein</fullName>
    </submittedName>
</protein>
<evidence type="ECO:0000313" key="3">
    <source>
        <dbReference type="Proteomes" id="UP001217089"/>
    </source>
</evidence>
<evidence type="ECO:0000256" key="1">
    <source>
        <dbReference type="SAM" id="MobiDB-lite"/>
    </source>
</evidence>
<organism evidence="2 3">
    <name type="scientific">Tegillarca granosa</name>
    <name type="common">Malaysian cockle</name>
    <name type="synonym">Anadara granosa</name>
    <dbReference type="NCBI Taxonomy" id="220873"/>
    <lineage>
        <taxon>Eukaryota</taxon>
        <taxon>Metazoa</taxon>
        <taxon>Spiralia</taxon>
        <taxon>Lophotrochozoa</taxon>
        <taxon>Mollusca</taxon>
        <taxon>Bivalvia</taxon>
        <taxon>Autobranchia</taxon>
        <taxon>Pteriomorphia</taxon>
        <taxon>Arcoida</taxon>
        <taxon>Arcoidea</taxon>
        <taxon>Arcidae</taxon>
        <taxon>Tegillarca</taxon>
    </lineage>
</organism>
<feature type="region of interest" description="Disordered" evidence="1">
    <location>
        <begin position="103"/>
        <end position="132"/>
    </location>
</feature>
<reference evidence="2 3" key="1">
    <citation type="submission" date="2022-12" db="EMBL/GenBank/DDBJ databases">
        <title>Chromosome-level genome of Tegillarca granosa.</title>
        <authorList>
            <person name="Kim J."/>
        </authorList>
    </citation>
    <scope>NUCLEOTIDE SEQUENCE [LARGE SCALE GENOMIC DNA]</scope>
    <source>
        <strain evidence="2">Teg-2019</strain>
        <tissue evidence="2">Adductor muscle</tissue>
    </source>
</reference>
<sequence>MQSKQFLQYVDAMTTPQKMQHYMERHRLGPLFEDLMNKVLHDQPDDPLVYVIKLLYKKAVRRSKSPELARKSTTQAWASGSAEGLVGKEKGYEKPWLAYSKKVRPKSPEKDVSKSAVRKSKTTSWNPDTKTASTFDDIWQESQQEDTKHVLKTEAGANVRNAWASIGLGGYRGPRTRKDDDDPLAGELMPSKGRSSSKEETTVNTSSGHVRGPRYDTRRHQQKLEQLLQDSDKHSTDSGYIDDQDQEEDEAIELLEDAEELKKEGARHIKPSGYKLSRILKQRQQDANVKLNINLYTGPMPGDGLEGDNRYSSLPEGSLYDSDQEDRPATGMSGYQRRPLWNIDDSDGESYKPKPSRTLPEPSRSKGGISENRKMAATVPGASMHRSTQESVRSETGGWNIPRYESDTSITEYTMTGKGRRPPPKAY</sequence>
<feature type="compositionally biased region" description="Basic residues" evidence="1">
    <location>
        <begin position="418"/>
        <end position="427"/>
    </location>
</feature>
<dbReference type="InterPro" id="IPR040687">
    <property type="entry name" value="DUF5586"/>
</dbReference>
<proteinExistence type="predicted"/>
<dbReference type="PANTHER" id="PTHR32000">
    <property type="entry name" value="SIMILAR TO HYPOTHETICAL PROTEIN"/>
    <property type="match status" value="1"/>
</dbReference>
<dbReference type="Pfam" id="PF17824">
    <property type="entry name" value="DUF5586"/>
    <property type="match status" value="2"/>
</dbReference>
<dbReference type="CDD" id="cd22980">
    <property type="entry name" value="DD_VEST1"/>
    <property type="match status" value="1"/>
</dbReference>
<gene>
    <name evidence="2" type="ORF">KUTeg_000602</name>
</gene>
<dbReference type="EMBL" id="JARBDR010000018">
    <property type="protein sequence ID" value="KAJ8322131.1"/>
    <property type="molecule type" value="Genomic_DNA"/>
</dbReference>
<feature type="region of interest" description="Disordered" evidence="1">
    <location>
        <begin position="300"/>
        <end position="427"/>
    </location>
</feature>
<feature type="compositionally biased region" description="Basic and acidic residues" evidence="1">
    <location>
        <begin position="213"/>
        <end position="223"/>
    </location>
</feature>
<dbReference type="Proteomes" id="UP001217089">
    <property type="component" value="Unassembled WGS sequence"/>
</dbReference>
<feature type="compositionally biased region" description="Polar residues" evidence="1">
    <location>
        <begin position="122"/>
        <end position="132"/>
    </location>
</feature>
<feature type="region of interest" description="Disordered" evidence="1">
    <location>
        <begin position="166"/>
        <end position="247"/>
    </location>
</feature>
<dbReference type="PANTHER" id="PTHR32000:SF3">
    <property type="entry name" value="RIKEN CDNA A830018L16 GENE"/>
    <property type="match status" value="1"/>
</dbReference>
<keyword evidence="3" id="KW-1185">Reference proteome</keyword>
<evidence type="ECO:0000313" key="2">
    <source>
        <dbReference type="EMBL" id="KAJ8322131.1"/>
    </source>
</evidence>
<comment type="caution">
    <text evidence="2">The sequence shown here is derived from an EMBL/GenBank/DDBJ whole genome shotgun (WGS) entry which is preliminary data.</text>
</comment>
<dbReference type="SUPFAM" id="SSF47391">
    <property type="entry name" value="Dimerization-anchoring domain of cAMP-dependent PK regulatory subunit"/>
    <property type="match status" value="1"/>
</dbReference>